<dbReference type="PANTHER" id="PTHR46090:SF4">
    <property type="entry name" value="ADP RIBOSYLATION FACTOR LIKE GTPASE 13A"/>
    <property type="match status" value="1"/>
</dbReference>
<feature type="region of interest" description="Disordered" evidence="4">
    <location>
        <begin position="198"/>
        <end position="218"/>
    </location>
</feature>
<dbReference type="SUPFAM" id="SSF52540">
    <property type="entry name" value="P-loop containing nucleoside triphosphate hydrolases"/>
    <property type="match status" value="1"/>
</dbReference>
<protein>
    <submittedName>
        <fullName evidence="5">ADP-ribosylation factor-like 13A</fullName>
    </submittedName>
</protein>
<keyword evidence="1 3" id="KW-0547">Nucleotide-binding</keyword>
<dbReference type="Ensembl" id="ENSSTUT00000095440.1">
    <property type="protein sequence ID" value="ENSSTUP00000089742.1"/>
    <property type="gene ID" value="ENSSTUG00000039378.1"/>
</dbReference>
<evidence type="ECO:0000256" key="2">
    <source>
        <dbReference type="ARBA" id="ARBA00023134"/>
    </source>
</evidence>
<dbReference type="GO" id="GO:0060170">
    <property type="term" value="C:ciliary membrane"/>
    <property type="evidence" value="ECO:0007669"/>
    <property type="project" value="TreeGrafter"/>
</dbReference>
<name>A0A674D1B4_SALTR</name>
<dbReference type="OMA" id="IDIFNMS"/>
<sequence length="230" mass="26150">MTNFCSWVSKIQQPIRKVNALVVSLDKAGKTSTVIIWVVENFLVTLLDIGGALEVRGSWRDLYGEVHGFIFVVDSSDRGQGWTAAKLISAFNVVFPFLNQLMKCFALLLCFRLASKQDKMNALLGIEIIEILSLERLVKQSRCLCHIKSCSAFMDQLRWTDRKKLWGLCWLLHAVNLDYPELCSFIIRNIRDRRPLATDEGQPWEDGEAAASPNRKGKRETITLCLQLDS</sequence>
<evidence type="ECO:0000313" key="5">
    <source>
        <dbReference type="Ensembl" id="ENSSTUP00000089742.1"/>
    </source>
</evidence>
<accession>A0A674D1B4</accession>
<evidence type="ECO:0000256" key="3">
    <source>
        <dbReference type="PIRSR" id="PIRSR606689-1"/>
    </source>
</evidence>
<dbReference type="PANTHER" id="PTHR46090">
    <property type="entry name" value="ADP-RIBOSYLATION FACTOR-LIKE PROTEIN 13B"/>
    <property type="match status" value="1"/>
</dbReference>
<feature type="binding site" evidence="3">
    <location>
        <position position="51"/>
    </location>
    <ligand>
        <name>GTP</name>
        <dbReference type="ChEBI" id="CHEBI:37565"/>
    </ligand>
</feature>
<organism evidence="5 6">
    <name type="scientific">Salmo trutta</name>
    <name type="common">Brown trout</name>
    <dbReference type="NCBI Taxonomy" id="8032"/>
    <lineage>
        <taxon>Eukaryota</taxon>
        <taxon>Metazoa</taxon>
        <taxon>Chordata</taxon>
        <taxon>Craniata</taxon>
        <taxon>Vertebrata</taxon>
        <taxon>Euteleostomi</taxon>
        <taxon>Actinopterygii</taxon>
        <taxon>Neopterygii</taxon>
        <taxon>Teleostei</taxon>
        <taxon>Protacanthopterygii</taxon>
        <taxon>Salmoniformes</taxon>
        <taxon>Salmonidae</taxon>
        <taxon>Salmoninae</taxon>
        <taxon>Salmo</taxon>
    </lineage>
</organism>
<evidence type="ECO:0000256" key="4">
    <source>
        <dbReference type="SAM" id="MobiDB-lite"/>
    </source>
</evidence>
<dbReference type="SMART" id="SM00177">
    <property type="entry name" value="ARF"/>
    <property type="match status" value="1"/>
</dbReference>
<reference evidence="5" key="1">
    <citation type="submission" date="2025-08" db="UniProtKB">
        <authorList>
            <consortium name="Ensembl"/>
        </authorList>
    </citation>
    <scope>IDENTIFICATION</scope>
</reference>
<dbReference type="GeneTree" id="ENSGT00940000161284"/>
<keyword evidence="6" id="KW-1185">Reference proteome</keyword>
<dbReference type="GO" id="GO:0097500">
    <property type="term" value="P:receptor localization to non-motile cilium"/>
    <property type="evidence" value="ECO:0007669"/>
    <property type="project" value="TreeGrafter"/>
</dbReference>
<dbReference type="InterPro" id="IPR051995">
    <property type="entry name" value="Ciliary_GTPase"/>
</dbReference>
<dbReference type="GO" id="GO:0005525">
    <property type="term" value="F:GTP binding"/>
    <property type="evidence" value="ECO:0007669"/>
    <property type="project" value="UniProtKB-KW"/>
</dbReference>
<keyword evidence="2 3" id="KW-0342">GTP-binding</keyword>
<dbReference type="InterPro" id="IPR006689">
    <property type="entry name" value="Small_GTPase_ARF/SAR"/>
</dbReference>
<dbReference type="Gene3D" id="3.40.50.300">
    <property type="entry name" value="P-loop containing nucleotide triphosphate hydrolases"/>
    <property type="match status" value="1"/>
</dbReference>
<reference evidence="5" key="2">
    <citation type="submission" date="2025-09" db="UniProtKB">
        <authorList>
            <consortium name="Ensembl"/>
        </authorList>
    </citation>
    <scope>IDENTIFICATION</scope>
</reference>
<proteinExistence type="predicted"/>
<dbReference type="GO" id="GO:0003924">
    <property type="term" value="F:GTPase activity"/>
    <property type="evidence" value="ECO:0007669"/>
    <property type="project" value="InterPro"/>
</dbReference>
<dbReference type="InParanoid" id="A0A674D1B4"/>
<dbReference type="InterPro" id="IPR027417">
    <property type="entry name" value="P-loop_NTPase"/>
</dbReference>
<dbReference type="Proteomes" id="UP000472277">
    <property type="component" value="Chromosome 13"/>
</dbReference>
<dbReference type="Pfam" id="PF00025">
    <property type="entry name" value="Arf"/>
    <property type="match status" value="1"/>
</dbReference>
<evidence type="ECO:0000313" key="6">
    <source>
        <dbReference type="Proteomes" id="UP000472277"/>
    </source>
</evidence>
<dbReference type="GO" id="GO:1905515">
    <property type="term" value="P:non-motile cilium assembly"/>
    <property type="evidence" value="ECO:0007669"/>
    <property type="project" value="TreeGrafter"/>
</dbReference>
<dbReference type="AlphaFoldDB" id="A0A674D1B4"/>
<evidence type="ECO:0000256" key="1">
    <source>
        <dbReference type="ARBA" id="ARBA00022741"/>
    </source>
</evidence>
<gene>
    <name evidence="5" type="primary">LOC115204886</name>
</gene>
<dbReference type="GO" id="GO:0097730">
    <property type="term" value="C:non-motile cilium"/>
    <property type="evidence" value="ECO:0007669"/>
    <property type="project" value="TreeGrafter"/>
</dbReference>